<feature type="domain" description="DUF3955" evidence="2">
    <location>
        <begin position="6"/>
        <end position="60"/>
    </location>
</feature>
<proteinExistence type="predicted"/>
<evidence type="ECO:0000313" key="4">
    <source>
        <dbReference type="Proteomes" id="UP000094501"/>
    </source>
</evidence>
<sequence length="72" mass="7633">MNALCLIGLGFAVAGVISLGMNAAYYDYVDADGVLHESFYLPLGFILGFVGLLLGLAGFVRGLIKVLLRRPS</sequence>
<organism evidence="3 4">
    <name type="scientific">Methyloceanibacter methanicus</name>
    <dbReference type="NCBI Taxonomy" id="1774968"/>
    <lineage>
        <taxon>Bacteria</taxon>
        <taxon>Pseudomonadati</taxon>
        <taxon>Pseudomonadota</taxon>
        <taxon>Alphaproteobacteria</taxon>
        <taxon>Hyphomicrobiales</taxon>
        <taxon>Hyphomicrobiaceae</taxon>
        <taxon>Methyloceanibacter</taxon>
    </lineage>
</organism>
<name>A0A1E3W5F9_9HYPH</name>
<dbReference type="EMBL" id="LPWG01000002">
    <property type="protein sequence ID" value="ODS01058.1"/>
    <property type="molecule type" value="Genomic_DNA"/>
</dbReference>
<dbReference type="InterPro" id="IPR025016">
    <property type="entry name" value="DUF3955"/>
</dbReference>
<keyword evidence="1" id="KW-0812">Transmembrane</keyword>
<keyword evidence="4" id="KW-1185">Reference proteome</keyword>
<comment type="caution">
    <text evidence="3">The sequence shown here is derived from an EMBL/GenBank/DDBJ whole genome shotgun (WGS) entry which is preliminary data.</text>
</comment>
<dbReference type="STRING" id="1774968.AUC68_11765"/>
<evidence type="ECO:0000259" key="2">
    <source>
        <dbReference type="Pfam" id="PF13127"/>
    </source>
</evidence>
<reference evidence="3 4" key="1">
    <citation type="journal article" date="2016" name="Environ. Microbiol.">
        <title>New Methyloceanibacter diversity from North Sea sediments includes methanotroph containing solely the soluble methane monooxygenase.</title>
        <authorList>
            <person name="Vekeman B."/>
            <person name="Kerckhof F.M."/>
            <person name="Cremers G."/>
            <person name="de Vos P."/>
            <person name="Vandamme P."/>
            <person name="Boon N."/>
            <person name="Op den Camp H.J."/>
            <person name="Heylen K."/>
        </authorList>
    </citation>
    <scope>NUCLEOTIDE SEQUENCE [LARGE SCALE GENOMIC DNA]</scope>
    <source>
        <strain evidence="3 4">R-67174</strain>
    </source>
</reference>
<gene>
    <name evidence="3" type="ORF">AUC68_11765</name>
</gene>
<evidence type="ECO:0000313" key="3">
    <source>
        <dbReference type="EMBL" id="ODS01058.1"/>
    </source>
</evidence>
<evidence type="ECO:0000256" key="1">
    <source>
        <dbReference type="SAM" id="Phobius"/>
    </source>
</evidence>
<accession>A0A1E3W5F9</accession>
<dbReference type="AlphaFoldDB" id="A0A1E3W5F9"/>
<keyword evidence="1" id="KW-0472">Membrane</keyword>
<keyword evidence="1" id="KW-1133">Transmembrane helix</keyword>
<dbReference type="Pfam" id="PF13127">
    <property type="entry name" value="DUF3955"/>
    <property type="match status" value="1"/>
</dbReference>
<protein>
    <recommendedName>
        <fullName evidence="2">DUF3955 domain-containing protein</fullName>
    </recommendedName>
</protein>
<dbReference type="Proteomes" id="UP000094501">
    <property type="component" value="Unassembled WGS sequence"/>
</dbReference>
<feature type="transmembrane region" description="Helical" evidence="1">
    <location>
        <begin position="39"/>
        <end position="64"/>
    </location>
</feature>